<keyword evidence="7" id="KW-1185">Reference proteome</keyword>
<dbReference type="Pfam" id="PF04011">
    <property type="entry name" value="LemA"/>
    <property type="match status" value="1"/>
</dbReference>
<keyword evidence="4" id="KW-1133">Transmembrane helix</keyword>
<dbReference type="AlphaFoldDB" id="A0A2U2AH74"/>
<evidence type="ECO:0000256" key="5">
    <source>
        <dbReference type="ARBA" id="ARBA00023136"/>
    </source>
</evidence>
<reference evidence="7" key="1">
    <citation type="submission" date="2018-05" db="EMBL/GenBank/DDBJ databases">
        <title>Ignatzschineria dubaiensis sp. nov., isolated from necrotic foot tissues of dromedaries (Camelus dromedarius) and associated maggots in Dubai, United Arab Emirates.</title>
        <authorList>
            <person name="Tsang C.C."/>
            <person name="Tang J.Y.M."/>
            <person name="Fong J.Y.H."/>
            <person name="Kinne J."/>
            <person name="Lee H.H."/>
            <person name="Joseph M."/>
            <person name="Jose S."/>
            <person name="Schuster R.K."/>
            <person name="Tang Y."/>
            <person name="Sivakumar S."/>
            <person name="Chen J.H.K."/>
            <person name="Teng J.L.L."/>
            <person name="Lau S.K.P."/>
            <person name="Wernery U."/>
            <person name="Woo P.C.Y."/>
        </authorList>
    </citation>
    <scope>NUCLEOTIDE SEQUENCE [LARGE SCALE GENOMIC DNA]</scope>
    <source>
        <strain evidence="7">KCTC 22644</strain>
    </source>
</reference>
<dbReference type="EMBL" id="QEWQ01000001">
    <property type="protein sequence ID" value="PWD82003.1"/>
    <property type="molecule type" value="Genomic_DNA"/>
</dbReference>
<evidence type="ECO:0000256" key="4">
    <source>
        <dbReference type="ARBA" id="ARBA00022989"/>
    </source>
</evidence>
<evidence type="ECO:0000256" key="1">
    <source>
        <dbReference type="ARBA" id="ARBA00004167"/>
    </source>
</evidence>
<evidence type="ECO:0000256" key="3">
    <source>
        <dbReference type="ARBA" id="ARBA00022692"/>
    </source>
</evidence>
<dbReference type="Gene3D" id="1.20.1440.20">
    <property type="entry name" value="LemA-like domain"/>
    <property type="match status" value="1"/>
</dbReference>
<evidence type="ECO:0000313" key="6">
    <source>
        <dbReference type="EMBL" id="PWD82003.1"/>
    </source>
</evidence>
<dbReference type="InterPro" id="IPR007156">
    <property type="entry name" value="MamQ_LemA"/>
</dbReference>
<organism evidence="6 7">
    <name type="scientific">Ignatzschineria ureiclastica</name>
    <dbReference type="NCBI Taxonomy" id="472582"/>
    <lineage>
        <taxon>Bacteria</taxon>
        <taxon>Pseudomonadati</taxon>
        <taxon>Pseudomonadota</taxon>
        <taxon>Gammaproteobacteria</taxon>
        <taxon>Cardiobacteriales</taxon>
        <taxon>Ignatzschineriaceae</taxon>
        <taxon>Ignatzschineria</taxon>
    </lineage>
</organism>
<proteinExistence type="inferred from homology"/>
<comment type="similarity">
    <text evidence="2">Belongs to the LemA family.</text>
</comment>
<dbReference type="PANTHER" id="PTHR34478:SF2">
    <property type="entry name" value="MEMBRANE PROTEIN"/>
    <property type="match status" value="1"/>
</dbReference>
<protein>
    <submittedName>
        <fullName evidence="6">LemA family protein</fullName>
    </submittedName>
</protein>
<keyword evidence="5" id="KW-0472">Membrane</keyword>
<comment type="caution">
    <text evidence="6">The sequence shown here is derived from an EMBL/GenBank/DDBJ whole genome shotgun (WGS) entry which is preliminary data.</text>
</comment>
<gene>
    <name evidence="6" type="ORF">DC083_02120</name>
</gene>
<dbReference type="Proteomes" id="UP000245020">
    <property type="component" value="Unassembled WGS sequence"/>
</dbReference>
<sequence length="196" mass="22563">MIKEIFMSTPLLILLAIIALLLLLIIMIHNSIITFYNACQRAWADVIAEELKKTRLLPNLEKMVEEYKIHEASVLQNVTELRSALQQISPDKTDIEALTKVNQQSKALLNNINMVAENYPELKASNIYQSFMRELSELENNIAASIRIFNGNVERYNTKIEVFPNVLINNMITHKPRLNVFTDAVATDHFEYKPNF</sequence>
<dbReference type="SUPFAM" id="SSF140478">
    <property type="entry name" value="LemA-like"/>
    <property type="match status" value="1"/>
</dbReference>
<accession>A0A2U2AH74</accession>
<comment type="subcellular location">
    <subcellularLocation>
        <location evidence="1">Membrane</location>
        <topology evidence="1">Single-pass membrane protein</topology>
    </subcellularLocation>
</comment>
<dbReference type="InterPro" id="IPR023353">
    <property type="entry name" value="LemA-like_dom_sf"/>
</dbReference>
<evidence type="ECO:0000256" key="2">
    <source>
        <dbReference type="ARBA" id="ARBA00008854"/>
    </source>
</evidence>
<dbReference type="PANTHER" id="PTHR34478">
    <property type="entry name" value="PROTEIN LEMA"/>
    <property type="match status" value="1"/>
</dbReference>
<dbReference type="GO" id="GO:0016020">
    <property type="term" value="C:membrane"/>
    <property type="evidence" value="ECO:0007669"/>
    <property type="project" value="UniProtKB-SubCell"/>
</dbReference>
<name>A0A2U2AH74_9GAMM</name>
<keyword evidence="3" id="KW-0812">Transmembrane</keyword>
<evidence type="ECO:0000313" key="7">
    <source>
        <dbReference type="Proteomes" id="UP000245020"/>
    </source>
</evidence>